<dbReference type="Gene3D" id="1.10.3720.10">
    <property type="entry name" value="MetI-like"/>
    <property type="match status" value="1"/>
</dbReference>
<comment type="subcellular location">
    <subcellularLocation>
        <location evidence="1 8">Cell membrane</location>
        <topology evidence="1 8">Multi-pass membrane protein</topology>
    </subcellularLocation>
</comment>
<evidence type="ECO:0000256" key="7">
    <source>
        <dbReference type="ARBA" id="ARBA00023136"/>
    </source>
</evidence>
<feature type="transmembrane region" description="Helical" evidence="8">
    <location>
        <begin position="158"/>
        <end position="179"/>
    </location>
</feature>
<dbReference type="InterPro" id="IPR035906">
    <property type="entry name" value="MetI-like_sf"/>
</dbReference>
<evidence type="ECO:0000313" key="10">
    <source>
        <dbReference type="Proteomes" id="UP000249865"/>
    </source>
</evidence>
<keyword evidence="4" id="KW-1003">Cell membrane</keyword>
<sequence length="300" mass="33480">MAKNSMVLTTNKNSKSKKKHKFLSGSNKWQLSLGIPYLIFSILFIILPMVLIAIYAHKPLDQEHPWYTYKSANWEIAFKDSTFKIILRSILTGLVAATISLFIGFPYAYIISRSKSSIIKILGLSLVLSPLAIFTISKALALRGLFSAIFDDENKLNNYFFMILGMVYLFLPFMIMPLYQVLKDMPNNILEASQDLGYSKPKTMFKVIIPYSTKAILSGFGIILMMASTSIIISDKLLPNGSQKQLIGNLINQFANTANPFDLATASSLVLVTMVILLALYGIIYGIPYLISKKRGGSDE</sequence>
<dbReference type="PROSITE" id="PS50928">
    <property type="entry name" value="ABC_TM1"/>
    <property type="match status" value="1"/>
</dbReference>
<keyword evidence="7 8" id="KW-0472">Membrane</keyword>
<feature type="transmembrane region" description="Helical" evidence="8">
    <location>
        <begin position="121"/>
        <end position="146"/>
    </location>
</feature>
<dbReference type="KEGG" id="mclo:DK849_00140"/>
<name>A0A2Z4LM05_9BACT</name>
<evidence type="ECO:0000256" key="5">
    <source>
        <dbReference type="ARBA" id="ARBA00022692"/>
    </source>
</evidence>
<keyword evidence="10" id="KW-1185">Reference proteome</keyword>
<evidence type="ECO:0000256" key="1">
    <source>
        <dbReference type="ARBA" id="ARBA00004651"/>
    </source>
</evidence>
<comment type="similarity">
    <text evidence="2">Belongs to the binding-protein-dependent transport system permease family. CysTW subfamily.</text>
</comment>
<evidence type="ECO:0000256" key="3">
    <source>
        <dbReference type="ARBA" id="ARBA00022448"/>
    </source>
</evidence>
<dbReference type="RefSeq" id="WP_051622600.1">
    <property type="nucleotide sequence ID" value="NZ_CP030103.1"/>
</dbReference>
<dbReference type="SUPFAM" id="SSF161098">
    <property type="entry name" value="MetI-like"/>
    <property type="match status" value="1"/>
</dbReference>
<keyword evidence="3 8" id="KW-0813">Transport</keyword>
<dbReference type="PANTHER" id="PTHR42929">
    <property type="entry name" value="INNER MEMBRANE ABC TRANSPORTER PERMEASE PROTEIN YDCU-RELATED-RELATED"/>
    <property type="match status" value="1"/>
</dbReference>
<dbReference type="AlphaFoldDB" id="A0A2Z4LM05"/>
<feature type="transmembrane region" description="Helical" evidence="8">
    <location>
        <begin position="35"/>
        <end position="56"/>
    </location>
</feature>
<dbReference type="Pfam" id="PF00528">
    <property type="entry name" value="BPD_transp_1"/>
    <property type="match status" value="1"/>
</dbReference>
<evidence type="ECO:0000256" key="4">
    <source>
        <dbReference type="ARBA" id="ARBA00022475"/>
    </source>
</evidence>
<dbReference type="EMBL" id="CP030103">
    <property type="protein sequence ID" value="AWX42498.1"/>
    <property type="molecule type" value="Genomic_DNA"/>
</dbReference>
<keyword evidence="5 8" id="KW-0812">Transmembrane</keyword>
<evidence type="ECO:0000313" key="9">
    <source>
        <dbReference type="EMBL" id="AWX42498.1"/>
    </source>
</evidence>
<keyword evidence="6 8" id="KW-1133">Transmembrane helix</keyword>
<dbReference type="PANTHER" id="PTHR42929:SF1">
    <property type="entry name" value="INNER MEMBRANE ABC TRANSPORTER PERMEASE PROTEIN YDCU-RELATED"/>
    <property type="match status" value="1"/>
</dbReference>
<dbReference type="Proteomes" id="UP000249865">
    <property type="component" value="Chromosome"/>
</dbReference>
<dbReference type="InterPro" id="IPR000515">
    <property type="entry name" value="MetI-like"/>
</dbReference>
<dbReference type="CDD" id="cd06261">
    <property type="entry name" value="TM_PBP2"/>
    <property type="match status" value="1"/>
</dbReference>
<reference evidence="10" key="1">
    <citation type="submission" date="2018-06" db="EMBL/GenBank/DDBJ databases">
        <title>Complete genome sequences of Mycoplasma anatis, M. anseris and M. cloacale type strains.</title>
        <authorList>
            <person name="Grozner D."/>
            <person name="Forro B."/>
            <person name="Sulyok K.M."/>
            <person name="Marton S."/>
            <person name="Kreizinger Z."/>
            <person name="Banyai K."/>
            <person name="Gyuranecz M."/>
        </authorList>
    </citation>
    <scope>NUCLEOTIDE SEQUENCE [LARGE SCALE GENOMIC DNA]</scope>
    <source>
        <strain evidence="10">NCTC 10199</strain>
    </source>
</reference>
<organism evidence="9 10">
    <name type="scientific">Metamycoplasma cloacale</name>
    <dbReference type="NCBI Taxonomy" id="92401"/>
    <lineage>
        <taxon>Bacteria</taxon>
        <taxon>Bacillati</taxon>
        <taxon>Mycoplasmatota</taxon>
        <taxon>Mycoplasmoidales</taxon>
        <taxon>Metamycoplasmataceae</taxon>
        <taxon>Metamycoplasma</taxon>
    </lineage>
</organism>
<feature type="transmembrane region" description="Helical" evidence="8">
    <location>
        <begin position="85"/>
        <end position="109"/>
    </location>
</feature>
<feature type="transmembrane region" description="Helical" evidence="8">
    <location>
        <begin position="215"/>
        <end position="233"/>
    </location>
</feature>
<dbReference type="OrthoDB" id="9807047at2"/>
<protein>
    <submittedName>
        <fullName evidence="9">ABC transporter permease</fullName>
    </submittedName>
</protein>
<accession>A0A2Z4LM05</accession>
<dbReference type="GO" id="GO:0055085">
    <property type="term" value="P:transmembrane transport"/>
    <property type="evidence" value="ECO:0007669"/>
    <property type="project" value="InterPro"/>
</dbReference>
<evidence type="ECO:0000256" key="6">
    <source>
        <dbReference type="ARBA" id="ARBA00022989"/>
    </source>
</evidence>
<evidence type="ECO:0000256" key="8">
    <source>
        <dbReference type="RuleBase" id="RU363032"/>
    </source>
</evidence>
<gene>
    <name evidence="9" type="ORF">DK849_00140</name>
</gene>
<evidence type="ECO:0000256" key="2">
    <source>
        <dbReference type="ARBA" id="ARBA00007069"/>
    </source>
</evidence>
<dbReference type="GO" id="GO:0005886">
    <property type="term" value="C:plasma membrane"/>
    <property type="evidence" value="ECO:0007669"/>
    <property type="project" value="UniProtKB-SubCell"/>
</dbReference>
<feature type="transmembrane region" description="Helical" evidence="8">
    <location>
        <begin position="269"/>
        <end position="291"/>
    </location>
</feature>
<proteinExistence type="inferred from homology"/>